<dbReference type="Pfam" id="PF08495">
    <property type="entry name" value="FIST"/>
    <property type="match status" value="1"/>
</dbReference>
<feature type="domain" description="FIST C-domain" evidence="2">
    <location>
        <begin position="240"/>
        <end position="388"/>
    </location>
</feature>
<accession>A0ABT1X7L8</accession>
<sequence length="409" mass="43685">MVEVIQNAGIIVAASKGLSTESTVVSCLSRFVEGGRNAPCMLLLFAGGLHDPAVILDVIAARYPNTRIVGASAAGIIGPEGAAYSGLEIGMVAFMHDDLTPKLYFANTLAQGDLEAGRELGRMIHQEHAPEATVLLLYDSVLSVEPRRLHVAGAVVRGLQDVLGIHAPITGAGVLTDLAITDGWMVLDGAVRRHVAAALVFPPEVTTEAVVLHACRPISAFMTITGIDGAEILTLDGRRALDVIEERLDMPLISEAGHPSRIMTLGLKLGEQWNSAGPEDYVNRLILTANRQTGSITLFEPDFFEGALVQLMQNDPEMMLQTARTQVATATSSRSDGATPFLRLYIDCAGRASIMSGSEVEEADVVRGALQDDVPFLGFYSGVEIAPMQGFSRPLDWTGVLMTLLVRAR</sequence>
<gene>
    <name evidence="3" type="ORF">NRP21_18770</name>
</gene>
<dbReference type="SMART" id="SM00897">
    <property type="entry name" value="FIST"/>
    <property type="match status" value="1"/>
</dbReference>
<dbReference type="Pfam" id="PF10442">
    <property type="entry name" value="FIST_C"/>
    <property type="match status" value="1"/>
</dbReference>
<comment type="caution">
    <text evidence="3">The sequence shown here is derived from an EMBL/GenBank/DDBJ whole genome shotgun (WGS) entry which is preliminary data.</text>
</comment>
<evidence type="ECO:0000259" key="2">
    <source>
        <dbReference type="SMART" id="SM01204"/>
    </source>
</evidence>
<proteinExistence type="predicted"/>
<dbReference type="RefSeq" id="WP_257717759.1">
    <property type="nucleotide sequence ID" value="NZ_JANJOU010000018.1"/>
</dbReference>
<dbReference type="SMART" id="SM01204">
    <property type="entry name" value="FIST_C"/>
    <property type="match status" value="1"/>
</dbReference>
<dbReference type="PANTHER" id="PTHR40252:SF2">
    <property type="entry name" value="BLR0328 PROTEIN"/>
    <property type="match status" value="1"/>
</dbReference>
<evidence type="ECO:0000259" key="1">
    <source>
        <dbReference type="SMART" id="SM00897"/>
    </source>
</evidence>
<dbReference type="EMBL" id="JANJOU010000018">
    <property type="protein sequence ID" value="MCR0984102.1"/>
    <property type="molecule type" value="Genomic_DNA"/>
</dbReference>
<dbReference type="InterPro" id="IPR013702">
    <property type="entry name" value="FIST_domain_N"/>
</dbReference>
<feature type="domain" description="FIST" evidence="1">
    <location>
        <begin position="38"/>
        <end position="239"/>
    </location>
</feature>
<protein>
    <submittedName>
        <fullName evidence="3">FIST C-terminal domain-containing protein</fullName>
    </submittedName>
</protein>
<name>A0ABT1X7L8_9PROT</name>
<evidence type="ECO:0000313" key="3">
    <source>
        <dbReference type="EMBL" id="MCR0984102.1"/>
    </source>
</evidence>
<dbReference type="Proteomes" id="UP001524642">
    <property type="component" value="Unassembled WGS sequence"/>
</dbReference>
<keyword evidence="4" id="KW-1185">Reference proteome</keyword>
<reference evidence="3 4" key="1">
    <citation type="submission" date="2022-06" db="EMBL/GenBank/DDBJ databases">
        <title>Roseomonas CN29.</title>
        <authorList>
            <person name="Cheng Y."/>
            <person name="He X."/>
        </authorList>
    </citation>
    <scope>NUCLEOTIDE SEQUENCE [LARGE SCALE GENOMIC DNA]</scope>
    <source>
        <strain evidence="3 4">CN29</strain>
    </source>
</reference>
<dbReference type="InterPro" id="IPR019494">
    <property type="entry name" value="FIST_C"/>
</dbReference>
<evidence type="ECO:0000313" key="4">
    <source>
        <dbReference type="Proteomes" id="UP001524642"/>
    </source>
</evidence>
<dbReference type="PANTHER" id="PTHR40252">
    <property type="entry name" value="BLR0328 PROTEIN"/>
    <property type="match status" value="1"/>
</dbReference>
<organism evidence="3 4">
    <name type="scientific">Roseomonas populi</name>
    <dbReference type="NCBI Taxonomy" id="3121582"/>
    <lineage>
        <taxon>Bacteria</taxon>
        <taxon>Pseudomonadati</taxon>
        <taxon>Pseudomonadota</taxon>
        <taxon>Alphaproteobacteria</taxon>
        <taxon>Acetobacterales</taxon>
        <taxon>Roseomonadaceae</taxon>
        <taxon>Roseomonas</taxon>
    </lineage>
</organism>